<organism evidence="1 2">
    <name type="scientific">Enterococcus raffinosus</name>
    <dbReference type="NCBI Taxonomy" id="71452"/>
    <lineage>
        <taxon>Bacteria</taxon>
        <taxon>Bacillati</taxon>
        <taxon>Bacillota</taxon>
        <taxon>Bacilli</taxon>
        <taxon>Lactobacillales</taxon>
        <taxon>Enterococcaceae</taxon>
        <taxon>Enterococcus</taxon>
    </lineage>
</organism>
<protein>
    <recommendedName>
        <fullName evidence="3">DUF5082 domain-containing protein</fullName>
    </recommendedName>
</protein>
<sequence length="122" mass="13977">MTMIGLENELETSKATLNELLQRIDTLVEVRDVKISDLTELISEIKTMKNITLDNFFQVRESIDLLASEYTKIDELCCYINGFTACYDQVEEMVKDVETISVMIEKQEEQLRTLSASILASE</sequence>
<dbReference type="AlphaFoldDB" id="A0AAW8TES8"/>
<reference evidence="1" key="1">
    <citation type="submission" date="2023-03" db="EMBL/GenBank/DDBJ databases">
        <authorList>
            <person name="Shen W."/>
            <person name="Cai J."/>
        </authorList>
    </citation>
    <scope>NUCLEOTIDE SEQUENCE</scope>
    <source>
        <strain evidence="1">Y15</strain>
    </source>
</reference>
<evidence type="ECO:0008006" key="3">
    <source>
        <dbReference type="Google" id="ProtNLM"/>
    </source>
</evidence>
<dbReference type="RefSeq" id="WP_010744230.1">
    <property type="nucleotide sequence ID" value="NZ_CP072889.1"/>
</dbReference>
<name>A0AAW8TES8_9ENTE</name>
<dbReference type="GeneID" id="67041813"/>
<dbReference type="EMBL" id="JARPXL010000027">
    <property type="protein sequence ID" value="MDT2546311.1"/>
    <property type="molecule type" value="Genomic_DNA"/>
</dbReference>
<dbReference type="Proteomes" id="UP001254770">
    <property type="component" value="Unassembled WGS sequence"/>
</dbReference>
<proteinExistence type="predicted"/>
<accession>A0AAW8TES8</accession>
<comment type="caution">
    <text evidence="1">The sequence shown here is derived from an EMBL/GenBank/DDBJ whole genome shotgun (WGS) entry which is preliminary data.</text>
</comment>
<evidence type="ECO:0000313" key="1">
    <source>
        <dbReference type="EMBL" id="MDT2546311.1"/>
    </source>
</evidence>
<evidence type="ECO:0000313" key="2">
    <source>
        <dbReference type="Proteomes" id="UP001254770"/>
    </source>
</evidence>
<gene>
    <name evidence="1" type="ORF">P7D69_18350</name>
</gene>